<evidence type="ECO:0000259" key="1">
    <source>
        <dbReference type="Pfam" id="PF07969"/>
    </source>
</evidence>
<name>A0A212T1R7_9MICO</name>
<accession>A0A212T1R7</accession>
<protein>
    <recommendedName>
        <fullName evidence="1">Amidohydrolase 3 domain-containing protein</fullName>
    </recommendedName>
</protein>
<dbReference type="Proteomes" id="UP000198122">
    <property type="component" value="Unassembled WGS sequence"/>
</dbReference>
<evidence type="ECO:0000313" key="3">
    <source>
        <dbReference type="Proteomes" id="UP000198122"/>
    </source>
</evidence>
<dbReference type="AlphaFoldDB" id="A0A212T1R7"/>
<dbReference type="SUPFAM" id="SSF51556">
    <property type="entry name" value="Metallo-dependent hydrolases"/>
    <property type="match status" value="1"/>
</dbReference>
<proteinExistence type="predicted"/>
<sequence>MHPLVLRSVTLWNPGSLPVPGQTIVVERGSVEWIGPDAEAPTTAELHPYREVEAEGRLLTPAFVDSHAHVSTTGEVLGGVDLSATRSLTEALDLVAEAATARPGLPIFAHGWDETNWPENRPFTCEELDRASGDGVVHAPRVDLHAACVSSSLAAVAAVTTKDGWDGRGMATRAAQDAVVDAWAASVGPDARRRNIELALHAAARAGIGTVHEMGTPNLSSRDDVREVVQAGGDGAPRTVGYWGEVVSEPHHAVHLREALGVTGLGGDIYLDGSFGAHNAGVLEPYTDRPSTTGDLYLTVSQATEHLVACTVAGVQGGFHCIGDAAIELAAEALEKAIERLGVEAVRSAHHRLEHVELPSRRAVETFARLGVTCAMQPRFEALWGGPDDLYALRLGDRWRRTNPWARLDDLGVPVSFGSDSPVTPWDPWGALRACVEPRNEAGRLPAARALSLHTEAGWTTAGLVGGRLRVGGEADLALWDLDWTTALTRASSSGADPDRLLDELVAATDPGEALLTVVDGHLVHDAGL</sequence>
<dbReference type="InterPro" id="IPR011059">
    <property type="entry name" value="Metal-dep_hydrolase_composite"/>
</dbReference>
<dbReference type="InterPro" id="IPR032466">
    <property type="entry name" value="Metal_Hydrolase"/>
</dbReference>
<gene>
    <name evidence="2" type="ORF">SAMN05445756_0183</name>
</gene>
<dbReference type="GO" id="GO:0016810">
    <property type="term" value="F:hydrolase activity, acting on carbon-nitrogen (but not peptide) bonds"/>
    <property type="evidence" value="ECO:0007669"/>
    <property type="project" value="InterPro"/>
</dbReference>
<dbReference type="EMBL" id="FYEZ01000001">
    <property type="protein sequence ID" value="SNC59992.1"/>
    <property type="molecule type" value="Genomic_DNA"/>
</dbReference>
<feature type="domain" description="Amidohydrolase 3" evidence="1">
    <location>
        <begin position="51"/>
        <end position="525"/>
    </location>
</feature>
<dbReference type="InterPro" id="IPR013108">
    <property type="entry name" value="Amidohydro_3"/>
</dbReference>
<dbReference type="Gene3D" id="2.30.40.10">
    <property type="entry name" value="Urease, subunit C, domain 1"/>
    <property type="match status" value="1"/>
</dbReference>
<evidence type="ECO:0000313" key="2">
    <source>
        <dbReference type="EMBL" id="SNC59992.1"/>
    </source>
</evidence>
<organism evidence="2 3">
    <name type="scientific">Kytococcus aerolatus</name>
    <dbReference type="NCBI Taxonomy" id="592308"/>
    <lineage>
        <taxon>Bacteria</taxon>
        <taxon>Bacillati</taxon>
        <taxon>Actinomycetota</taxon>
        <taxon>Actinomycetes</taxon>
        <taxon>Micrococcales</taxon>
        <taxon>Kytococcaceae</taxon>
        <taxon>Kytococcus</taxon>
    </lineage>
</organism>
<dbReference type="RefSeq" id="WP_159461806.1">
    <property type="nucleotide sequence ID" value="NZ_FYEZ01000001.1"/>
</dbReference>
<dbReference type="PANTHER" id="PTHR22642:SF2">
    <property type="entry name" value="PROTEIN LONG AFTER FAR-RED 3"/>
    <property type="match status" value="1"/>
</dbReference>
<keyword evidence="3" id="KW-1185">Reference proteome</keyword>
<dbReference type="Pfam" id="PF07969">
    <property type="entry name" value="Amidohydro_3"/>
    <property type="match status" value="1"/>
</dbReference>
<reference evidence="2 3" key="1">
    <citation type="submission" date="2017-06" db="EMBL/GenBank/DDBJ databases">
        <authorList>
            <person name="Kim H.J."/>
            <person name="Triplett B.A."/>
        </authorList>
    </citation>
    <scope>NUCLEOTIDE SEQUENCE [LARGE SCALE GENOMIC DNA]</scope>
    <source>
        <strain evidence="2 3">DSM 22179</strain>
    </source>
</reference>
<dbReference type="PANTHER" id="PTHR22642">
    <property type="entry name" value="IMIDAZOLONEPROPIONASE"/>
    <property type="match status" value="1"/>
</dbReference>
<dbReference type="Gene3D" id="3.10.310.70">
    <property type="match status" value="1"/>
</dbReference>
<dbReference type="SUPFAM" id="SSF51338">
    <property type="entry name" value="Composite domain of metallo-dependent hydrolases"/>
    <property type="match status" value="1"/>
</dbReference>
<dbReference type="Gene3D" id="3.20.20.140">
    <property type="entry name" value="Metal-dependent hydrolases"/>
    <property type="match status" value="1"/>
</dbReference>
<dbReference type="OrthoDB" id="3238066at2"/>